<reference evidence="2" key="1">
    <citation type="submission" date="2018-10" db="EMBL/GenBank/DDBJ databases">
        <title>FDA dAtabase for Regulatory Grade micrObial Sequences (FDA-ARGOS): Supporting development and validation of Infectious Disease Dx tests.</title>
        <authorList>
            <person name="Minogue T."/>
            <person name="Wolcott M."/>
            <person name="Wasieloski L."/>
            <person name="Aguilar W."/>
            <person name="Moore D."/>
            <person name="Tallon L."/>
            <person name="Sadzewicz L."/>
            <person name="Sengamalay N."/>
            <person name="Ott S."/>
            <person name="Godinez A."/>
            <person name="Nagaraj S."/>
            <person name="Vavikolanu K."/>
            <person name="Vyas G."/>
            <person name="Nadendla S."/>
            <person name="George J."/>
            <person name="Sichtig H."/>
        </authorList>
    </citation>
    <scope>NUCLEOTIDE SEQUENCE [LARGE SCALE GENOMIC DNA]</scope>
    <source>
        <strain evidence="2">FDAARGOS_343</strain>
    </source>
</reference>
<gene>
    <name evidence="1" type="ORF">CEQ21_21000</name>
</gene>
<dbReference type="EMBL" id="RIBP01000004">
    <property type="protein sequence ID" value="TRZ37906.1"/>
    <property type="molecule type" value="Genomic_DNA"/>
</dbReference>
<comment type="caution">
    <text evidence="1">The sequence shown here is derived from an EMBL/GenBank/DDBJ whole genome shotgun (WGS) entry which is preliminary data.</text>
</comment>
<dbReference type="Proteomes" id="UP000319837">
    <property type="component" value="Unassembled WGS sequence"/>
</dbReference>
<dbReference type="RefSeq" id="WP_185766187.1">
    <property type="nucleotide sequence ID" value="NZ_RIBP01000004.1"/>
</dbReference>
<sequence>MVTVRELALELGEATKTVLQWTENGLKHTKRITRYKKEYLLIDWKDFWSWAERNKNMLDLRS</sequence>
<evidence type="ECO:0000313" key="1">
    <source>
        <dbReference type="EMBL" id="TRZ37906.1"/>
    </source>
</evidence>
<accession>A0A553SLP6</accession>
<name>A0A553SLP6_NIACI</name>
<dbReference type="AlphaFoldDB" id="A0A553SLP6"/>
<evidence type="ECO:0008006" key="3">
    <source>
        <dbReference type="Google" id="ProtNLM"/>
    </source>
</evidence>
<evidence type="ECO:0000313" key="2">
    <source>
        <dbReference type="Proteomes" id="UP000319837"/>
    </source>
</evidence>
<organism evidence="1 2">
    <name type="scientific">Niallia circulans</name>
    <name type="common">Bacillus circulans</name>
    <dbReference type="NCBI Taxonomy" id="1397"/>
    <lineage>
        <taxon>Bacteria</taxon>
        <taxon>Bacillati</taxon>
        <taxon>Bacillota</taxon>
        <taxon>Bacilli</taxon>
        <taxon>Bacillales</taxon>
        <taxon>Bacillaceae</taxon>
        <taxon>Niallia</taxon>
    </lineage>
</organism>
<proteinExistence type="predicted"/>
<protein>
    <recommendedName>
        <fullName evidence="3">Helix-turn-helix domain-containing protein</fullName>
    </recommendedName>
</protein>